<sequence>MKIRILNEQDAERCHELRLQSLLDTPEAYLTTYELQAARPIEDIREQIRPEEDKFTLGAFQADKLVGMVTFVREKRTKIVHKGNLYAMYVAPEMRGQGIGKQLVTELIRKASLLPGLEQIQLSVITDNPSARALYASCGFQVYGVERNAMKAGEQYWDEEKMVLWLN</sequence>
<accession>A0ABQ6GER3</accession>
<evidence type="ECO:0000313" key="5">
    <source>
        <dbReference type="Proteomes" id="UP001157114"/>
    </source>
</evidence>
<dbReference type="Proteomes" id="UP001157114">
    <property type="component" value="Unassembled WGS sequence"/>
</dbReference>
<dbReference type="Pfam" id="PF00583">
    <property type="entry name" value="Acetyltransf_1"/>
    <property type="match status" value="1"/>
</dbReference>
<dbReference type="InterPro" id="IPR000182">
    <property type="entry name" value="GNAT_dom"/>
</dbReference>
<dbReference type="EMBL" id="BSSQ01000014">
    <property type="protein sequence ID" value="GLX69358.1"/>
    <property type="molecule type" value="Genomic_DNA"/>
</dbReference>
<evidence type="ECO:0000313" key="4">
    <source>
        <dbReference type="EMBL" id="GLX69358.1"/>
    </source>
</evidence>
<gene>
    <name evidence="4" type="ORF">MU1_37030</name>
</gene>
<evidence type="ECO:0000259" key="3">
    <source>
        <dbReference type="PROSITE" id="PS51186"/>
    </source>
</evidence>
<comment type="caution">
    <text evidence="4">The sequence shown here is derived from an EMBL/GenBank/DDBJ whole genome shotgun (WGS) entry which is preliminary data.</text>
</comment>
<dbReference type="CDD" id="cd04301">
    <property type="entry name" value="NAT_SF"/>
    <property type="match status" value="1"/>
</dbReference>
<dbReference type="PANTHER" id="PTHR43420">
    <property type="entry name" value="ACETYLTRANSFERASE"/>
    <property type="match status" value="1"/>
</dbReference>
<evidence type="ECO:0000256" key="2">
    <source>
        <dbReference type="ARBA" id="ARBA00023315"/>
    </source>
</evidence>
<keyword evidence="1" id="KW-0808">Transferase</keyword>
<evidence type="ECO:0000256" key="1">
    <source>
        <dbReference type="ARBA" id="ARBA00022679"/>
    </source>
</evidence>
<name>A0ABQ6GER3_9BACL</name>
<protein>
    <submittedName>
        <fullName evidence="4">Acetyltransferase</fullName>
    </submittedName>
</protein>
<dbReference type="SUPFAM" id="SSF55729">
    <property type="entry name" value="Acyl-CoA N-acyltransferases (Nat)"/>
    <property type="match status" value="1"/>
</dbReference>
<feature type="domain" description="N-acetyltransferase" evidence="3">
    <location>
        <begin position="1"/>
        <end position="163"/>
    </location>
</feature>
<dbReference type="Gene3D" id="3.40.630.30">
    <property type="match status" value="1"/>
</dbReference>
<dbReference type="PROSITE" id="PS51186">
    <property type="entry name" value="GNAT"/>
    <property type="match status" value="1"/>
</dbReference>
<dbReference type="InterPro" id="IPR016181">
    <property type="entry name" value="Acyl_CoA_acyltransferase"/>
</dbReference>
<proteinExistence type="predicted"/>
<dbReference type="InterPro" id="IPR050680">
    <property type="entry name" value="YpeA/RimI_acetyltransf"/>
</dbReference>
<keyword evidence="5" id="KW-1185">Reference proteome</keyword>
<keyword evidence="2" id="KW-0012">Acyltransferase</keyword>
<dbReference type="RefSeq" id="WP_284240122.1">
    <property type="nucleotide sequence ID" value="NZ_BSSQ01000014.1"/>
</dbReference>
<reference evidence="4 5" key="1">
    <citation type="submission" date="2023-03" db="EMBL/GenBank/DDBJ databases">
        <title>Draft genome sequence of the bacteria which degrade cell wall of Tricholomamatutake.</title>
        <authorList>
            <person name="Konishi Y."/>
            <person name="Fukuta Y."/>
            <person name="Shirasaka N."/>
        </authorList>
    </citation>
    <scope>NUCLEOTIDE SEQUENCE [LARGE SCALE GENOMIC DNA]</scope>
    <source>
        <strain evidence="5">mu1</strain>
    </source>
</reference>
<organism evidence="4 5">
    <name type="scientific">Paenibacillus glycanilyticus</name>
    <dbReference type="NCBI Taxonomy" id="126569"/>
    <lineage>
        <taxon>Bacteria</taxon>
        <taxon>Bacillati</taxon>
        <taxon>Bacillota</taxon>
        <taxon>Bacilli</taxon>
        <taxon>Bacillales</taxon>
        <taxon>Paenibacillaceae</taxon>
        <taxon>Paenibacillus</taxon>
    </lineage>
</organism>